<sequence>DPGEKVNVANKYPEKVLQLQQLYEQYWKEIGEGKSPIQRIVVGSGKIEETWLNCDAWVPEQIEPETWNQSHVNHGVKNFGYWPITISKNDTYSFEVRRWPKEVSCPIISAPAAQTKEDIYSKNKPVLVGEGKIIPAISVKLRVGNEYFEKEIESNDEQAVFNIELEKGDTEIQAWLTDSQGKEHPAYYVYVNQ</sequence>
<dbReference type="AlphaFoldDB" id="X0XFI7"/>
<comment type="caution">
    <text evidence="1">The sequence shown here is derived from an EMBL/GenBank/DDBJ whole genome shotgun (WGS) entry which is preliminary data.</text>
</comment>
<dbReference type="EMBL" id="BARS01037208">
    <property type="protein sequence ID" value="GAG23716.1"/>
    <property type="molecule type" value="Genomic_DNA"/>
</dbReference>
<name>X0XFI7_9ZZZZ</name>
<evidence type="ECO:0000313" key="1">
    <source>
        <dbReference type="EMBL" id="GAG23716.1"/>
    </source>
</evidence>
<proteinExistence type="predicted"/>
<organism evidence="1">
    <name type="scientific">marine sediment metagenome</name>
    <dbReference type="NCBI Taxonomy" id="412755"/>
    <lineage>
        <taxon>unclassified sequences</taxon>
        <taxon>metagenomes</taxon>
        <taxon>ecological metagenomes</taxon>
    </lineage>
</organism>
<gene>
    <name evidence="1" type="ORF">S01H1_57080</name>
</gene>
<protein>
    <submittedName>
        <fullName evidence="1">Uncharacterized protein</fullName>
    </submittedName>
</protein>
<accession>X0XFI7</accession>
<reference evidence="1" key="1">
    <citation type="journal article" date="2014" name="Front. Microbiol.">
        <title>High frequency of phylogenetically diverse reductive dehalogenase-homologous genes in deep subseafloor sedimentary metagenomes.</title>
        <authorList>
            <person name="Kawai M."/>
            <person name="Futagami T."/>
            <person name="Toyoda A."/>
            <person name="Takaki Y."/>
            <person name="Nishi S."/>
            <person name="Hori S."/>
            <person name="Arai W."/>
            <person name="Tsubouchi T."/>
            <person name="Morono Y."/>
            <person name="Uchiyama I."/>
            <person name="Ito T."/>
            <person name="Fujiyama A."/>
            <person name="Inagaki F."/>
            <person name="Takami H."/>
        </authorList>
    </citation>
    <scope>NUCLEOTIDE SEQUENCE</scope>
    <source>
        <strain evidence="1">Expedition CK06-06</strain>
    </source>
</reference>
<feature type="non-terminal residue" evidence="1">
    <location>
        <position position="1"/>
    </location>
</feature>